<accession>A0A7N2MKF6</accession>
<organism evidence="4 5">
    <name type="scientific">Quercus lobata</name>
    <name type="common">Valley oak</name>
    <dbReference type="NCBI Taxonomy" id="97700"/>
    <lineage>
        <taxon>Eukaryota</taxon>
        <taxon>Viridiplantae</taxon>
        <taxon>Streptophyta</taxon>
        <taxon>Embryophyta</taxon>
        <taxon>Tracheophyta</taxon>
        <taxon>Spermatophyta</taxon>
        <taxon>Magnoliopsida</taxon>
        <taxon>eudicotyledons</taxon>
        <taxon>Gunneridae</taxon>
        <taxon>Pentapetalae</taxon>
        <taxon>rosids</taxon>
        <taxon>fabids</taxon>
        <taxon>Fagales</taxon>
        <taxon>Fagaceae</taxon>
        <taxon>Quercus</taxon>
    </lineage>
</organism>
<dbReference type="EnsemblPlants" id="QL09p030813:mrna">
    <property type="protein sequence ID" value="QL09p030813:mrna"/>
    <property type="gene ID" value="QL09p030813"/>
</dbReference>
<keyword evidence="2" id="KW-0812">Transmembrane</keyword>
<comment type="caution">
    <text evidence="1">Lacks conserved residue(s) required for the propagation of feature annotation.</text>
</comment>
<dbReference type="PANTHER" id="PTHR33491">
    <property type="entry name" value="OSJNBA0016N04.9 PROTEIN"/>
    <property type="match status" value="1"/>
</dbReference>
<dbReference type="InParanoid" id="A0A7N2MKF6"/>
<name>A0A7N2MKF6_QUELO</name>
<evidence type="ECO:0000256" key="1">
    <source>
        <dbReference type="PROSITE-ProRule" id="PRU00076"/>
    </source>
</evidence>
<keyword evidence="5" id="KW-1185">Reference proteome</keyword>
<dbReference type="InterPro" id="IPR000742">
    <property type="entry name" value="EGF"/>
</dbReference>
<keyword evidence="1" id="KW-1015">Disulfide bond</keyword>
<evidence type="ECO:0000313" key="5">
    <source>
        <dbReference type="Proteomes" id="UP000594261"/>
    </source>
</evidence>
<evidence type="ECO:0000313" key="4">
    <source>
        <dbReference type="EnsemblPlants" id="QL09p030813:mrna"/>
    </source>
</evidence>
<dbReference type="Gramene" id="QL09p030813:mrna">
    <property type="protein sequence ID" value="QL09p030813:mrna"/>
    <property type="gene ID" value="QL09p030813"/>
</dbReference>
<proteinExistence type="predicted"/>
<reference evidence="4" key="2">
    <citation type="submission" date="2021-01" db="UniProtKB">
        <authorList>
            <consortium name="EnsemblPlants"/>
        </authorList>
    </citation>
    <scope>IDENTIFICATION</scope>
</reference>
<sequence>MVGGSDDVVDGTTSSAAWRGVVIRPWVVVDVVGQTLIWENSGAMGFHSMLVQVIWVGMMLTTIMAAAARAYPLALPDCSDSCGDVEIPYPFGTTEGCYRKEEAYSFKSHKEVWYFNPCSFASIIQRDKFNFSSAYLTSLQNNSTLPMVLDWAIGNETCEAAQNKGNYICGANSTCSDHNNGSGYRCNCEQGYEGNPYLKNGCQAINLLMTRKLSLPVHRGIPSGREARAADQPAPKSSLAINLTVVQLDTGPKPH</sequence>
<evidence type="ECO:0000256" key="2">
    <source>
        <dbReference type="SAM" id="Phobius"/>
    </source>
</evidence>
<evidence type="ECO:0000259" key="3">
    <source>
        <dbReference type="PROSITE" id="PS50026"/>
    </source>
</evidence>
<protein>
    <recommendedName>
        <fullName evidence="3">EGF-like domain-containing protein</fullName>
    </recommendedName>
</protein>
<feature type="domain" description="EGF-like" evidence="3">
    <location>
        <begin position="154"/>
        <end position="203"/>
    </location>
</feature>
<feature type="disulfide bond" evidence="1">
    <location>
        <begin position="169"/>
        <end position="186"/>
    </location>
</feature>
<keyword evidence="2" id="KW-1133">Transmembrane helix</keyword>
<keyword evidence="2" id="KW-0472">Membrane</keyword>
<dbReference type="EMBL" id="LRBV02000009">
    <property type="status" value="NOT_ANNOTATED_CDS"/>
    <property type="molecule type" value="Genomic_DNA"/>
</dbReference>
<dbReference type="Proteomes" id="UP000594261">
    <property type="component" value="Chromosome 9"/>
</dbReference>
<dbReference type="AlphaFoldDB" id="A0A7N2MKF6"/>
<keyword evidence="1" id="KW-0245">EGF-like domain</keyword>
<dbReference type="PROSITE" id="PS50026">
    <property type="entry name" value="EGF_3"/>
    <property type="match status" value="1"/>
</dbReference>
<reference evidence="4 5" key="1">
    <citation type="journal article" date="2016" name="G3 (Bethesda)">
        <title>First Draft Assembly and Annotation of the Genome of a California Endemic Oak Quercus lobata Nee (Fagaceae).</title>
        <authorList>
            <person name="Sork V.L."/>
            <person name="Fitz-Gibbon S.T."/>
            <person name="Puiu D."/>
            <person name="Crepeau M."/>
            <person name="Gugger P.F."/>
            <person name="Sherman R."/>
            <person name="Stevens K."/>
            <person name="Langley C.H."/>
            <person name="Pellegrini M."/>
            <person name="Salzberg S.L."/>
        </authorList>
    </citation>
    <scope>NUCLEOTIDE SEQUENCE [LARGE SCALE GENOMIC DNA]</scope>
    <source>
        <strain evidence="4 5">cv. SW786</strain>
    </source>
</reference>
<feature type="transmembrane region" description="Helical" evidence="2">
    <location>
        <begin position="49"/>
        <end position="71"/>
    </location>
</feature>